<reference evidence="2" key="1">
    <citation type="journal article" date="2023" name="Science">
        <title>Genome structures resolve the early diversification of teleost fishes.</title>
        <authorList>
            <person name="Parey E."/>
            <person name="Louis A."/>
            <person name="Montfort J."/>
            <person name="Bouchez O."/>
            <person name="Roques C."/>
            <person name="Iampietro C."/>
            <person name="Lluch J."/>
            <person name="Castinel A."/>
            <person name="Donnadieu C."/>
            <person name="Desvignes T."/>
            <person name="Floi Bucao C."/>
            <person name="Jouanno E."/>
            <person name="Wen M."/>
            <person name="Mejri S."/>
            <person name="Dirks R."/>
            <person name="Jansen H."/>
            <person name="Henkel C."/>
            <person name="Chen W.J."/>
            <person name="Zahm M."/>
            <person name="Cabau C."/>
            <person name="Klopp C."/>
            <person name="Thompson A.W."/>
            <person name="Robinson-Rechavi M."/>
            <person name="Braasch I."/>
            <person name="Lecointre G."/>
            <person name="Bobe J."/>
            <person name="Postlethwait J.H."/>
            <person name="Berthelot C."/>
            <person name="Roest Crollius H."/>
            <person name="Guiguen Y."/>
        </authorList>
    </citation>
    <scope>NUCLEOTIDE SEQUENCE</scope>
    <source>
        <strain evidence="2">WJC10195</strain>
    </source>
</reference>
<evidence type="ECO:0000313" key="3">
    <source>
        <dbReference type="Proteomes" id="UP001152622"/>
    </source>
</evidence>
<feature type="domain" description="VWFA" evidence="1">
    <location>
        <begin position="13"/>
        <end position="55"/>
    </location>
</feature>
<dbReference type="Proteomes" id="UP001152622">
    <property type="component" value="Chromosome 4"/>
</dbReference>
<gene>
    <name evidence="2" type="ORF">SKAU_G00147840</name>
</gene>
<dbReference type="OrthoDB" id="441660at2759"/>
<dbReference type="Gene3D" id="3.40.50.410">
    <property type="entry name" value="von Willebrand factor, type A domain"/>
    <property type="match status" value="1"/>
</dbReference>
<comment type="caution">
    <text evidence="2">The sequence shown here is derived from an EMBL/GenBank/DDBJ whole genome shotgun (WGS) entry which is preliminary data.</text>
</comment>
<evidence type="ECO:0000313" key="2">
    <source>
        <dbReference type="EMBL" id="KAJ8365953.1"/>
    </source>
</evidence>
<organism evidence="2 3">
    <name type="scientific">Synaphobranchus kaupii</name>
    <name type="common">Kaup's arrowtooth eel</name>
    <dbReference type="NCBI Taxonomy" id="118154"/>
    <lineage>
        <taxon>Eukaryota</taxon>
        <taxon>Metazoa</taxon>
        <taxon>Chordata</taxon>
        <taxon>Craniata</taxon>
        <taxon>Vertebrata</taxon>
        <taxon>Euteleostomi</taxon>
        <taxon>Actinopterygii</taxon>
        <taxon>Neopterygii</taxon>
        <taxon>Teleostei</taxon>
        <taxon>Anguilliformes</taxon>
        <taxon>Synaphobranchidae</taxon>
        <taxon>Synaphobranchus</taxon>
    </lineage>
</organism>
<sequence>MRTLPGGLLEEGKGVIAYSVGIAWAAQEELEYIATDPDKEHSFFVEEFDNLHKFVPKIIHNICQEFNSQPRN</sequence>
<dbReference type="SUPFAM" id="SSF53300">
    <property type="entry name" value="vWA-like"/>
    <property type="match status" value="1"/>
</dbReference>
<evidence type="ECO:0000259" key="1">
    <source>
        <dbReference type="Pfam" id="PF00092"/>
    </source>
</evidence>
<proteinExistence type="predicted"/>
<keyword evidence="3" id="KW-1185">Reference proteome</keyword>
<dbReference type="InterPro" id="IPR002035">
    <property type="entry name" value="VWF_A"/>
</dbReference>
<accession>A0A9Q1FTU2</accession>
<dbReference type="AlphaFoldDB" id="A0A9Q1FTU2"/>
<dbReference type="EMBL" id="JAINUF010000004">
    <property type="protein sequence ID" value="KAJ8365953.1"/>
    <property type="molecule type" value="Genomic_DNA"/>
</dbReference>
<protein>
    <recommendedName>
        <fullName evidence="1">VWFA domain-containing protein</fullName>
    </recommendedName>
</protein>
<dbReference type="InterPro" id="IPR036465">
    <property type="entry name" value="vWFA_dom_sf"/>
</dbReference>
<name>A0A9Q1FTU2_SYNKA</name>
<dbReference type="Pfam" id="PF00092">
    <property type="entry name" value="VWA"/>
    <property type="match status" value="1"/>
</dbReference>